<feature type="transmembrane region" description="Helical" evidence="1">
    <location>
        <begin position="120"/>
        <end position="136"/>
    </location>
</feature>
<evidence type="ECO:0000256" key="1">
    <source>
        <dbReference type="SAM" id="Phobius"/>
    </source>
</evidence>
<proteinExistence type="predicted"/>
<evidence type="ECO:0000313" key="2">
    <source>
        <dbReference type="EMBL" id="OYD14891.1"/>
    </source>
</evidence>
<dbReference type="InterPro" id="IPR018580">
    <property type="entry name" value="Uncharacterised_YfhO"/>
</dbReference>
<feature type="transmembrane region" description="Helical" evidence="1">
    <location>
        <begin position="743"/>
        <end position="763"/>
    </location>
</feature>
<feature type="transmembrane region" description="Helical" evidence="1">
    <location>
        <begin position="196"/>
        <end position="216"/>
    </location>
</feature>
<organism evidence="2 3">
    <name type="scientific">candidate division WOR-3 bacterium JGI_Cruoil_03_51_56</name>
    <dbReference type="NCBI Taxonomy" id="1973747"/>
    <lineage>
        <taxon>Bacteria</taxon>
        <taxon>Bacteria division WOR-3</taxon>
    </lineage>
</organism>
<feature type="transmembrane region" description="Helical" evidence="1">
    <location>
        <begin position="93"/>
        <end position="114"/>
    </location>
</feature>
<keyword evidence="1" id="KW-1133">Transmembrane helix</keyword>
<dbReference type="PANTHER" id="PTHR38454:SF1">
    <property type="entry name" value="INTEGRAL MEMBRANE PROTEIN"/>
    <property type="match status" value="1"/>
</dbReference>
<keyword evidence="1" id="KW-0812">Transmembrane</keyword>
<keyword evidence="1" id="KW-0472">Membrane</keyword>
<dbReference type="PANTHER" id="PTHR38454">
    <property type="entry name" value="INTEGRAL MEMBRANE PROTEIN-RELATED"/>
    <property type="match status" value="1"/>
</dbReference>
<feature type="transmembrane region" description="Helical" evidence="1">
    <location>
        <begin position="165"/>
        <end position="184"/>
    </location>
</feature>
<evidence type="ECO:0008006" key="4">
    <source>
        <dbReference type="Google" id="ProtNLM"/>
    </source>
</evidence>
<feature type="transmembrane region" description="Helical" evidence="1">
    <location>
        <begin position="297"/>
        <end position="316"/>
    </location>
</feature>
<accession>A0A235BRP6</accession>
<feature type="transmembrane region" description="Helical" evidence="1">
    <location>
        <begin position="64"/>
        <end position="86"/>
    </location>
</feature>
<protein>
    <recommendedName>
        <fullName evidence="4">Membrane protein 6-pyruvoyl-tetrahydropterin synthase-related domain-containing protein</fullName>
    </recommendedName>
</protein>
<feature type="transmembrane region" description="Helical" evidence="1">
    <location>
        <begin position="273"/>
        <end position="290"/>
    </location>
</feature>
<dbReference type="AlphaFoldDB" id="A0A235BRP6"/>
<feature type="transmembrane region" description="Helical" evidence="1">
    <location>
        <begin position="417"/>
        <end position="439"/>
    </location>
</feature>
<sequence length="774" mass="86183">MLFGTDWLSAGGYQIREFMARYIAAHGNIALWWPAILSGQPTVAGFFADLFYPTLFLRLILPVHIVWAWTFVLHIFLAGLGTYLFLKELKVSVMPAALAGIAYMFAGSLITLTYAGHDGRLIGCALMPLALFFLYRGIRSRRFLYFLLCGLIVALQLLSGHIQNVYYTVLILFAYFIFLWIRIIRKERSPGTAIKLAVFFAIGMVFALALSAIQYLPVYGNLPFAARGAGRGYAYATSWSMPIAETFDLLTPKFSGGLEHYWGKNPFKLHSEYMGILPLLFALIAVLRRWKNPHVKFFSLTFIVVLVMAWGGNTPFYYLPYYLLPGINKFRGPGMIFFLASFSIAALAGLGLNYILQESKKKKKRGLPHGILIASLVPIALLLLFAIAKGPMLSLLKSATNPTPQKIAALNANYPNILTGFLLASVFSIVGFGLLYLAVHKNLKTGTFAALAAAVMTLNTGVSLNLWNESKGYIRGVALPDRYFAPDEVINFLKSDTSRYRVLPMNYERSDDGILAGHGIQSAGGQLPNPLQSYQNFVGSGSSVMFQTGNLTNPNFMNLLNIKYIISYTLPEDVSHYDKKSQRIIKQLRAYFVQPDFEPAFVGNKYTVYHNKNVLPRAFITPKYEVVSTKEDVISRLLQPEFNPAHTALLYQNPGFEPAADSAIGTARIISYDANKIVVQAEMRAPGLLVLGENYHPAWKAYVDGIPTPVLRAYHTLRAVVLQPGQHKILFKYHSKYYTAGKLISLAALLFLGIVAIVSIIGLPRGRKNRPNKH</sequence>
<dbReference type="Pfam" id="PF09586">
    <property type="entry name" value="YfhO"/>
    <property type="match status" value="1"/>
</dbReference>
<evidence type="ECO:0000313" key="3">
    <source>
        <dbReference type="Proteomes" id="UP000215559"/>
    </source>
</evidence>
<comment type="caution">
    <text evidence="2">The sequence shown here is derived from an EMBL/GenBank/DDBJ whole genome shotgun (WGS) entry which is preliminary data.</text>
</comment>
<dbReference type="Proteomes" id="UP000215559">
    <property type="component" value="Unassembled WGS sequence"/>
</dbReference>
<feature type="transmembrane region" description="Helical" evidence="1">
    <location>
        <begin position="29"/>
        <end position="52"/>
    </location>
</feature>
<feature type="transmembrane region" description="Helical" evidence="1">
    <location>
        <begin position="143"/>
        <end position="159"/>
    </location>
</feature>
<gene>
    <name evidence="2" type="ORF">CH330_07200</name>
</gene>
<reference evidence="2 3" key="1">
    <citation type="submission" date="2017-07" db="EMBL/GenBank/DDBJ databases">
        <title>Recovery of genomes from metagenomes via a dereplication, aggregation, and scoring strategy.</title>
        <authorList>
            <person name="Sieber C.M."/>
            <person name="Probst A.J."/>
            <person name="Sharrar A."/>
            <person name="Thomas B.C."/>
            <person name="Hess M."/>
            <person name="Tringe S.G."/>
            <person name="Banfield J.F."/>
        </authorList>
    </citation>
    <scope>NUCLEOTIDE SEQUENCE [LARGE SCALE GENOMIC DNA]</scope>
    <source>
        <strain evidence="2">JGI_Cruoil_03_51_56</strain>
    </source>
</reference>
<feature type="transmembrane region" description="Helical" evidence="1">
    <location>
        <begin position="336"/>
        <end position="355"/>
    </location>
</feature>
<feature type="transmembrane region" description="Helical" evidence="1">
    <location>
        <begin position="446"/>
        <end position="467"/>
    </location>
</feature>
<feature type="transmembrane region" description="Helical" evidence="1">
    <location>
        <begin position="367"/>
        <end position="388"/>
    </location>
</feature>
<dbReference type="EMBL" id="NOZP01000133">
    <property type="protein sequence ID" value="OYD14891.1"/>
    <property type="molecule type" value="Genomic_DNA"/>
</dbReference>
<name>A0A235BRP6_UNCW3</name>